<dbReference type="GeneID" id="66879354"/>
<dbReference type="Proteomes" id="UP000255169">
    <property type="component" value="Unassembled WGS sequence"/>
</dbReference>
<protein>
    <submittedName>
        <fullName evidence="2">Phage protein</fullName>
    </submittedName>
</protein>
<feature type="signal peptide" evidence="1">
    <location>
        <begin position="1"/>
        <end position="26"/>
    </location>
</feature>
<dbReference type="OrthoDB" id="6476243at2"/>
<evidence type="ECO:0000313" key="3">
    <source>
        <dbReference type="Proteomes" id="UP000255169"/>
    </source>
</evidence>
<dbReference type="EMBL" id="UHJG01000001">
    <property type="protein sequence ID" value="SUP99255.1"/>
    <property type="molecule type" value="Genomic_DNA"/>
</dbReference>
<gene>
    <name evidence="2" type="ORF">NCTC10476_00483</name>
</gene>
<sequence>MKKLKLALYLCGLSVAICGLSAPAQASPLMRLQCVTDSGTKLNALLDGPNQQLTIDGAIFQFTEIKNDSAGERLLFQRAVDDSRYQAALNISSSPILLDLVNGDKTLNFSCQSFKA</sequence>
<dbReference type="AlphaFoldDB" id="A0A380QKQ4"/>
<feature type="chain" id="PRO_5016838291" evidence="1">
    <location>
        <begin position="27"/>
        <end position="116"/>
    </location>
</feature>
<evidence type="ECO:0000313" key="2">
    <source>
        <dbReference type="EMBL" id="SUP99255.1"/>
    </source>
</evidence>
<organism evidence="2 3">
    <name type="scientific">Yersinia ruckeri</name>
    <dbReference type="NCBI Taxonomy" id="29486"/>
    <lineage>
        <taxon>Bacteria</taxon>
        <taxon>Pseudomonadati</taxon>
        <taxon>Pseudomonadota</taxon>
        <taxon>Gammaproteobacteria</taxon>
        <taxon>Enterobacterales</taxon>
        <taxon>Yersiniaceae</taxon>
        <taxon>Yersinia</taxon>
    </lineage>
</organism>
<proteinExistence type="predicted"/>
<evidence type="ECO:0000256" key="1">
    <source>
        <dbReference type="SAM" id="SignalP"/>
    </source>
</evidence>
<accession>A0A380QKQ4</accession>
<dbReference type="RefSeq" id="WP_049688124.1">
    <property type="nucleotide sequence ID" value="NZ_CCYO01000033.1"/>
</dbReference>
<name>A0A380QKQ4_YERRU</name>
<keyword evidence="3" id="KW-1185">Reference proteome</keyword>
<keyword evidence="1" id="KW-0732">Signal</keyword>
<reference evidence="2 3" key="1">
    <citation type="submission" date="2018-06" db="EMBL/GenBank/DDBJ databases">
        <authorList>
            <consortium name="Pathogen Informatics"/>
            <person name="Doyle S."/>
        </authorList>
    </citation>
    <scope>NUCLEOTIDE SEQUENCE [LARGE SCALE GENOMIC DNA]</scope>
    <source>
        <strain evidence="2 3">NCTC10476</strain>
    </source>
</reference>